<proteinExistence type="predicted"/>
<dbReference type="EMBL" id="CP002696">
    <property type="protein sequence ID" value="AEE17186.1"/>
    <property type="molecule type" value="Genomic_DNA"/>
</dbReference>
<protein>
    <recommendedName>
        <fullName evidence="1">6-hydroxymethylpterin diphosphokinase MptE-like domain-containing protein</fullName>
    </recommendedName>
</protein>
<dbReference type="KEGG" id="tbe:Trebr_1764"/>
<dbReference type="Proteomes" id="UP000006546">
    <property type="component" value="Chromosome"/>
</dbReference>
<name>F4LQH7_TREBD</name>
<dbReference type="STRING" id="906968.Trebr_1764"/>
<gene>
    <name evidence="2" type="ordered locus">Trebr_1764</name>
</gene>
<dbReference type="InterPro" id="IPR002826">
    <property type="entry name" value="MptE-like"/>
</dbReference>
<evidence type="ECO:0000313" key="2">
    <source>
        <dbReference type="EMBL" id="AEE17186.1"/>
    </source>
</evidence>
<evidence type="ECO:0000259" key="1">
    <source>
        <dbReference type="Pfam" id="PF01973"/>
    </source>
</evidence>
<sequence length="579" mass="62121">MNSADIRDEPCLVQTGRGLSVLYGNRYLYSRYDPAAAAERLADSVQLREDTLILCFSPILGYGLQTLAAKLRQNCRICVVEADPLLFKLYECASYPKGTLVVAPKDVPRLPQILERRNAADSFGNLFPPPGTFRRCLRLDFSAAPALREQTYRQIHQAADGAIASFWKNRLTLIRMGRTYHRNLFRNLGLLPSSKPFAAGSVGKPIVVAGAGPSADGVLDAIAALPPDTRNRLYIIAVDAALGALLGRRLVPDAAATVECQFAIQKAYYGAAGKRIPLFADMTSRSAAVRPATHPANGESGSGSTGGPVVFFSSAFADTGFLDTLRAAKLLPQAVPPLGSVGLAATEIALMLRADISVPVFVTGLDFAFPPGKTHCRGTPQLQTVLIEQNRLSPCGNPAAAYRNGVSAVSKRAGNVVTDRALAGYGALFADRYGTVPNLFDLACIGLPLGLPVRTIGDFVSFTAALPDSPAHAAAGGSGDDTGSDAAACRQAVLDFYDKEETALEKLKSYLVRGGATDAQLRELLLNREYLYLHFPDGFKPSTDVPFLKRVRAEIDFFLKDIRSGRKNVRAGTRPETEN</sequence>
<keyword evidence="3" id="KW-1185">Reference proteome</keyword>
<dbReference type="AlphaFoldDB" id="F4LQH7"/>
<reference evidence="3" key="1">
    <citation type="submission" date="2011-04" db="EMBL/GenBank/DDBJ databases">
        <title>The complete genome of Treponema brennaborense DSM 12168.</title>
        <authorList>
            <person name="Lucas S."/>
            <person name="Han J."/>
            <person name="Lapidus A."/>
            <person name="Bruce D."/>
            <person name="Goodwin L."/>
            <person name="Pitluck S."/>
            <person name="Peters L."/>
            <person name="Kyrpides N."/>
            <person name="Mavromatis K."/>
            <person name="Ivanova N."/>
            <person name="Mikhailova N."/>
            <person name="Pagani I."/>
            <person name="Teshima H."/>
            <person name="Detter J.C."/>
            <person name="Tapia R."/>
            <person name="Han C."/>
            <person name="Land M."/>
            <person name="Hauser L."/>
            <person name="Markowitz V."/>
            <person name="Cheng J.-F."/>
            <person name="Hugenholtz P."/>
            <person name="Woyke T."/>
            <person name="Wu D."/>
            <person name="Gronow S."/>
            <person name="Wellnitz S."/>
            <person name="Brambilla E."/>
            <person name="Klenk H.-P."/>
            <person name="Eisen J.A."/>
        </authorList>
    </citation>
    <scope>NUCLEOTIDE SEQUENCE [LARGE SCALE GENOMIC DNA]</scope>
    <source>
        <strain evidence="3">DSM 12168 / CIP 105900 / DD5/3</strain>
    </source>
</reference>
<dbReference type="PANTHER" id="PTHR41786">
    <property type="entry name" value="MOTILITY ACCESSORY FACTOR MAF"/>
    <property type="match status" value="1"/>
</dbReference>
<dbReference type="OrthoDB" id="362850at2"/>
<accession>F4LQH7</accession>
<dbReference type="RefSeq" id="WP_013758891.1">
    <property type="nucleotide sequence ID" value="NC_015500.1"/>
</dbReference>
<feature type="domain" description="6-hydroxymethylpterin diphosphokinase MptE-like" evidence="1">
    <location>
        <begin position="182"/>
        <end position="370"/>
    </location>
</feature>
<dbReference type="eggNOG" id="COG2604">
    <property type="taxonomic scope" value="Bacteria"/>
</dbReference>
<dbReference type="PANTHER" id="PTHR41786:SF1">
    <property type="entry name" value="6-HYDROXYMETHYLPTERIN DIPHOSPHOKINASE MPTE-LIKE DOMAIN-CONTAINING PROTEIN"/>
    <property type="match status" value="1"/>
</dbReference>
<dbReference type="Pfam" id="PF01973">
    <property type="entry name" value="MptE-like"/>
    <property type="match status" value="1"/>
</dbReference>
<dbReference type="HOGENOM" id="CLU_033812_0_0_12"/>
<organism evidence="2 3">
    <name type="scientific">Treponema brennaborense (strain DSM 12168 / CIP 105900 / DD5/3)</name>
    <dbReference type="NCBI Taxonomy" id="906968"/>
    <lineage>
        <taxon>Bacteria</taxon>
        <taxon>Pseudomonadati</taxon>
        <taxon>Spirochaetota</taxon>
        <taxon>Spirochaetia</taxon>
        <taxon>Spirochaetales</taxon>
        <taxon>Treponemataceae</taxon>
        <taxon>Treponema</taxon>
    </lineage>
</organism>
<evidence type="ECO:0000313" key="3">
    <source>
        <dbReference type="Proteomes" id="UP000006546"/>
    </source>
</evidence>